<accession>A0A2H3BI95</accession>
<proteinExistence type="predicted"/>
<evidence type="ECO:0000313" key="2">
    <source>
        <dbReference type="Proteomes" id="UP000218334"/>
    </source>
</evidence>
<dbReference type="AlphaFoldDB" id="A0A2H3BI95"/>
<dbReference type="Proteomes" id="UP000218334">
    <property type="component" value="Unassembled WGS sequence"/>
</dbReference>
<evidence type="ECO:0000313" key="1">
    <source>
        <dbReference type="EMBL" id="PBK68664.1"/>
    </source>
</evidence>
<gene>
    <name evidence="1" type="ORF">ARMSODRAFT_957689</name>
</gene>
<keyword evidence="2" id="KW-1185">Reference proteome</keyword>
<sequence>MAIGAEHTRMSSQITRAGAFEEITKDESFAGAITVSAWIFFFFNFTAEQCGSA</sequence>
<reference evidence="2" key="1">
    <citation type="journal article" date="2017" name="Nat. Ecol. Evol.">
        <title>Genome expansion and lineage-specific genetic innovations in the forest pathogenic fungi Armillaria.</title>
        <authorList>
            <person name="Sipos G."/>
            <person name="Prasanna A.N."/>
            <person name="Walter M.C."/>
            <person name="O'Connor E."/>
            <person name="Balint B."/>
            <person name="Krizsan K."/>
            <person name="Kiss B."/>
            <person name="Hess J."/>
            <person name="Varga T."/>
            <person name="Slot J."/>
            <person name="Riley R."/>
            <person name="Boka B."/>
            <person name="Rigling D."/>
            <person name="Barry K."/>
            <person name="Lee J."/>
            <person name="Mihaltcheva S."/>
            <person name="LaButti K."/>
            <person name="Lipzen A."/>
            <person name="Waldron R."/>
            <person name="Moloney N.M."/>
            <person name="Sperisen C."/>
            <person name="Kredics L."/>
            <person name="Vagvoelgyi C."/>
            <person name="Patrignani A."/>
            <person name="Fitzpatrick D."/>
            <person name="Nagy I."/>
            <person name="Doyle S."/>
            <person name="Anderson J.B."/>
            <person name="Grigoriev I.V."/>
            <person name="Gueldener U."/>
            <person name="Muensterkoetter M."/>
            <person name="Nagy L.G."/>
        </authorList>
    </citation>
    <scope>NUCLEOTIDE SEQUENCE [LARGE SCALE GENOMIC DNA]</scope>
    <source>
        <strain evidence="2">28-4</strain>
    </source>
</reference>
<organism evidence="1 2">
    <name type="scientific">Armillaria solidipes</name>
    <dbReference type="NCBI Taxonomy" id="1076256"/>
    <lineage>
        <taxon>Eukaryota</taxon>
        <taxon>Fungi</taxon>
        <taxon>Dikarya</taxon>
        <taxon>Basidiomycota</taxon>
        <taxon>Agaricomycotina</taxon>
        <taxon>Agaricomycetes</taxon>
        <taxon>Agaricomycetidae</taxon>
        <taxon>Agaricales</taxon>
        <taxon>Marasmiineae</taxon>
        <taxon>Physalacriaceae</taxon>
        <taxon>Armillaria</taxon>
    </lineage>
</organism>
<protein>
    <submittedName>
        <fullName evidence="1">Uncharacterized protein</fullName>
    </submittedName>
</protein>
<dbReference type="EMBL" id="KZ293431">
    <property type="protein sequence ID" value="PBK68664.1"/>
    <property type="molecule type" value="Genomic_DNA"/>
</dbReference>
<name>A0A2H3BI95_9AGAR</name>